<evidence type="ECO:0000313" key="2">
    <source>
        <dbReference type="Proteomes" id="UP001649230"/>
    </source>
</evidence>
<dbReference type="InterPro" id="IPR054271">
    <property type="entry name" value="DUF7002"/>
</dbReference>
<gene>
    <name evidence="1" type="ORF">L0M14_28240</name>
</gene>
<keyword evidence="2" id="KW-1185">Reference proteome</keyword>
<name>A0ABY3SK55_9BACL</name>
<organism evidence="1 2">
    <name type="scientific">Paenibacillus hexagrammi</name>
    <dbReference type="NCBI Taxonomy" id="2908839"/>
    <lineage>
        <taxon>Bacteria</taxon>
        <taxon>Bacillati</taxon>
        <taxon>Bacillota</taxon>
        <taxon>Bacilli</taxon>
        <taxon>Bacillales</taxon>
        <taxon>Paenibacillaceae</taxon>
        <taxon>Paenibacillus</taxon>
    </lineage>
</organism>
<accession>A0ABY3SK55</accession>
<reference evidence="1 2" key="1">
    <citation type="journal article" date="2024" name="Int. J. Syst. Evol. Microbiol.">
        <title>Paenibacillus hexagrammi sp. nov., a novel bacterium isolated from the gut content of Hexagrammos agrammus.</title>
        <authorList>
            <person name="Jung H.K."/>
            <person name="Kim D.G."/>
            <person name="Zin H."/>
            <person name="Park J."/>
            <person name="Jung H."/>
            <person name="Kim Y.O."/>
            <person name="Kong H.J."/>
            <person name="Kim J.W."/>
            <person name="Kim Y.S."/>
        </authorList>
    </citation>
    <scope>NUCLEOTIDE SEQUENCE [LARGE SCALE GENOMIC DNA]</scope>
    <source>
        <strain evidence="1 2">YPD9-1</strain>
    </source>
</reference>
<evidence type="ECO:0000313" key="1">
    <source>
        <dbReference type="EMBL" id="UJF33357.1"/>
    </source>
</evidence>
<sequence>MKTEVVQQITNKPERKSLYHFTRVVNLPSIADLDTLFASHVIHPNPEGERRTEKEVHLKNGNEVILNAHLKISTEMMDPDTTVGQFRSFLDQHVFLWPTLRLCKQMLHMYSRREPCEKFAILQFDAYPLLFDHFDQIYLSKYDAGSMPRYPKRTSYRKTIRMFLPLDEYRKRVDSLVPRIPSQIHEIMIHNSVLSLHSYLQAVYCAEISDVPKSWAPLHRPLRYIESPTAQV</sequence>
<dbReference type="Pfam" id="PF22531">
    <property type="entry name" value="DUF7002"/>
    <property type="match status" value="1"/>
</dbReference>
<evidence type="ECO:0008006" key="3">
    <source>
        <dbReference type="Google" id="ProtNLM"/>
    </source>
</evidence>
<proteinExistence type="predicted"/>
<dbReference type="EMBL" id="CP090978">
    <property type="protein sequence ID" value="UJF33357.1"/>
    <property type="molecule type" value="Genomic_DNA"/>
</dbReference>
<dbReference type="Proteomes" id="UP001649230">
    <property type="component" value="Chromosome"/>
</dbReference>
<dbReference type="RefSeq" id="WP_235119706.1">
    <property type="nucleotide sequence ID" value="NZ_CP090978.1"/>
</dbReference>
<protein>
    <recommendedName>
        <fullName evidence="3">DarT domain-containing protein</fullName>
    </recommendedName>
</protein>